<organism evidence="1 2">
    <name type="scientific">Cichorium intybus</name>
    <name type="common">Chicory</name>
    <dbReference type="NCBI Taxonomy" id="13427"/>
    <lineage>
        <taxon>Eukaryota</taxon>
        <taxon>Viridiplantae</taxon>
        <taxon>Streptophyta</taxon>
        <taxon>Embryophyta</taxon>
        <taxon>Tracheophyta</taxon>
        <taxon>Spermatophyta</taxon>
        <taxon>Magnoliopsida</taxon>
        <taxon>eudicotyledons</taxon>
        <taxon>Gunneridae</taxon>
        <taxon>Pentapetalae</taxon>
        <taxon>asterids</taxon>
        <taxon>campanulids</taxon>
        <taxon>Asterales</taxon>
        <taxon>Asteraceae</taxon>
        <taxon>Cichorioideae</taxon>
        <taxon>Cichorieae</taxon>
        <taxon>Cichoriinae</taxon>
        <taxon>Cichorium</taxon>
    </lineage>
</organism>
<evidence type="ECO:0000313" key="1">
    <source>
        <dbReference type="EMBL" id="KAI3782683.1"/>
    </source>
</evidence>
<reference evidence="2" key="1">
    <citation type="journal article" date="2022" name="Mol. Ecol. Resour.">
        <title>The genomes of chicory, endive, great burdock and yacon provide insights into Asteraceae palaeo-polyploidization history and plant inulin production.</title>
        <authorList>
            <person name="Fan W."/>
            <person name="Wang S."/>
            <person name="Wang H."/>
            <person name="Wang A."/>
            <person name="Jiang F."/>
            <person name="Liu H."/>
            <person name="Zhao H."/>
            <person name="Xu D."/>
            <person name="Zhang Y."/>
        </authorList>
    </citation>
    <scope>NUCLEOTIDE SEQUENCE [LARGE SCALE GENOMIC DNA]</scope>
    <source>
        <strain evidence="2">cv. Punajuju</strain>
    </source>
</reference>
<reference evidence="1 2" key="2">
    <citation type="journal article" date="2022" name="Mol. Ecol. Resour.">
        <title>The genomes of chicory, endive, great burdock and yacon provide insights into Asteraceae paleo-polyploidization history and plant inulin production.</title>
        <authorList>
            <person name="Fan W."/>
            <person name="Wang S."/>
            <person name="Wang H."/>
            <person name="Wang A."/>
            <person name="Jiang F."/>
            <person name="Liu H."/>
            <person name="Zhao H."/>
            <person name="Xu D."/>
            <person name="Zhang Y."/>
        </authorList>
    </citation>
    <scope>NUCLEOTIDE SEQUENCE [LARGE SCALE GENOMIC DNA]</scope>
    <source>
        <strain evidence="2">cv. Punajuju</strain>
        <tissue evidence="1">Leaves</tissue>
    </source>
</reference>
<protein>
    <submittedName>
        <fullName evidence="1">Uncharacterized protein</fullName>
    </submittedName>
</protein>
<gene>
    <name evidence="1" type="ORF">L2E82_12737</name>
</gene>
<accession>A0ACB9GHN2</accession>
<sequence length="176" mass="20016">MVLWFGHDLEAKEFEFKKLSSIYEESWVKFGDLDSEIEGLKQETKKLEKKLGSKSFNVDELNDDIQSLYGVKNVSSEELESVKREFNEVNLYAKHKAPSDARLLEETGKKLEDFIVASSASLLLRHRPPSPPVPHPSPTAPPPAFAFYRLVEIINELGLGHTMIQPNSDTSMDYLY</sequence>
<comment type="caution">
    <text evidence="1">The sequence shown here is derived from an EMBL/GenBank/DDBJ whole genome shotgun (WGS) entry which is preliminary data.</text>
</comment>
<proteinExistence type="predicted"/>
<name>A0ACB9GHN2_CICIN</name>
<evidence type="ECO:0000313" key="2">
    <source>
        <dbReference type="Proteomes" id="UP001055811"/>
    </source>
</evidence>
<keyword evidence="2" id="KW-1185">Reference proteome</keyword>
<dbReference type="EMBL" id="CM042010">
    <property type="protein sequence ID" value="KAI3782683.1"/>
    <property type="molecule type" value="Genomic_DNA"/>
</dbReference>
<dbReference type="Proteomes" id="UP001055811">
    <property type="component" value="Linkage Group LG02"/>
</dbReference>